<dbReference type="Pfam" id="PF00486">
    <property type="entry name" value="Trans_reg_C"/>
    <property type="match status" value="1"/>
</dbReference>
<evidence type="ECO:0000256" key="2">
    <source>
        <dbReference type="ARBA" id="ARBA00023012"/>
    </source>
</evidence>
<dbReference type="GO" id="GO:0000976">
    <property type="term" value="F:transcription cis-regulatory region binding"/>
    <property type="evidence" value="ECO:0007669"/>
    <property type="project" value="TreeGrafter"/>
</dbReference>
<evidence type="ECO:0000256" key="6">
    <source>
        <dbReference type="PROSITE-ProRule" id="PRU00169"/>
    </source>
</evidence>
<dbReference type="CDD" id="cd00156">
    <property type="entry name" value="REC"/>
    <property type="match status" value="1"/>
</dbReference>
<dbReference type="InterPro" id="IPR001867">
    <property type="entry name" value="OmpR/PhoB-type_DNA-bd"/>
</dbReference>
<keyword evidence="1 6" id="KW-0597">Phosphoprotein</keyword>
<dbReference type="Gene3D" id="3.40.50.2300">
    <property type="match status" value="1"/>
</dbReference>
<keyword evidence="2" id="KW-0902">Two-component regulatory system</keyword>
<dbReference type="InterPro" id="IPR016032">
    <property type="entry name" value="Sig_transdc_resp-reg_C-effctor"/>
</dbReference>
<dbReference type="SMART" id="SM00862">
    <property type="entry name" value="Trans_reg_C"/>
    <property type="match status" value="1"/>
</dbReference>
<dbReference type="AlphaFoldDB" id="A0A8S8XFJ5"/>
<dbReference type="SUPFAM" id="SSF52172">
    <property type="entry name" value="CheY-like"/>
    <property type="match status" value="1"/>
</dbReference>
<dbReference type="InterPro" id="IPR036388">
    <property type="entry name" value="WH-like_DNA-bd_sf"/>
</dbReference>
<dbReference type="PROSITE" id="PS50110">
    <property type="entry name" value="RESPONSE_REGULATORY"/>
    <property type="match status" value="1"/>
</dbReference>
<evidence type="ECO:0000313" key="10">
    <source>
        <dbReference type="EMBL" id="GIL39905.1"/>
    </source>
</evidence>
<dbReference type="SUPFAM" id="SSF46894">
    <property type="entry name" value="C-terminal effector domain of the bipartite response regulators"/>
    <property type="match status" value="1"/>
</dbReference>
<evidence type="ECO:0000256" key="3">
    <source>
        <dbReference type="ARBA" id="ARBA00023015"/>
    </source>
</evidence>
<dbReference type="GO" id="GO:0032993">
    <property type="term" value="C:protein-DNA complex"/>
    <property type="evidence" value="ECO:0007669"/>
    <property type="project" value="TreeGrafter"/>
</dbReference>
<dbReference type="Gene3D" id="1.10.10.10">
    <property type="entry name" value="Winged helix-like DNA-binding domain superfamily/Winged helix DNA-binding domain"/>
    <property type="match status" value="1"/>
</dbReference>
<dbReference type="Pfam" id="PF00072">
    <property type="entry name" value="Response_reg"/>
    <property type="match status" value="1"/>
</dbReference>
<dbReference type="InterPro" id="IPR001789">
    <property type="entry name" value="Sig_transdc_resp-reg_receiver"/>
</dbReference>
<dbReference type="InterPro" id="IPR011006">
    <property type="entry name" value="CheY-like_superfamily"/>
</dbReference>
<dbReference type="PANTHER" id="PTHR48111">
    <property type="entry name" value="REGULATOR OF RPOS"/>
    <property type="match status" value="1"/>
</dbReference>
<evidence type="ECO:0000256" key="1">
    <source>
        <dbReference type="ARBA" id="ARBA00022553"/>
    </source>
</evidence>
<keyword evidence="3" id="KW-0805">Transcription regulation</keyword>
<dbReference type="GO" id="GO:0000156">
    <property type="term" value="F:phosphorelay response regulator activity"/>
    <property type="evidence" value="ECO:0007669"/>
    <property type="project" value="TreeGrafter"/>
</dbReference>
<feature type="modified residue" description="4-aspartylphosphate" evidence="6">
    <location>
        <position position="57"/>
    </location>
</feature>
<keyword evidence="5" id="KW-0804">Transcription</keyword>
<accession>A0A8S8XFJ5</accession>
<evidence type="ECO:0000259" key="9">
    <source>
        <dbReference type="PROSITE" id="PS51755"/>
    </source>
</evidence>
<comment type="caution">
    <text evidence="10">The sequence shown here is derived from an EMBL/GenBank/DDBJ whole genome shotgun (WGS) entry which is preliminary data.</text>
</comment>
<keyword evidence="11" id="KW-1185">Reference proteome</keyword>
<dbReference type="PANTHER" id="PTHR48111:SF1">
    <property type="entry name" value="TWO-COMPONENT RESPONSE REGULATOR ORR33"/>
    <property type="match status" value="1"/>
</dbReference>
<evidence type="ECO:0000256" key="7">
    <source>
        <dbReference type="PROSITE-ProRule" id="PRU01091"/>
    </source>
</evidence>
<gene>
    <name evidence="10" type="ORF">TMPK1_21420</name>
</gene>
<feature type="DNA-binding region" description="OmpR/PhoB-type" evidence="7">
    <location>
        <begin position="137"/>
        <end position="243"/>
    </location>
</feature>
<dbReference type="SMART" id="SM00448">
    <property type="entry name" value="REC"/>
    <property type="match status" value="1"/>
</dbReference>
<evidence type="ECO:0000256" key="5">
    <source>
        <dbReference type="ARBA" id="ARBA00023163"/>
    </source>
</evidence>
<sequence>MPDPLRQIALIDDDPLFRETLSWNLEDAGFAVDLFEQAESALDHLTKGYAFDAILLDWQMPGMDGLEFLKSYRKAGGRSPVLFLTGLQQPIFEERALAEGAVDFIEKTRSIGVILHRLQNAIAAVRGLPPNSSLMGDDLADGNGTNPLSIDGARVAWQGQRVDLTLSEVKVVQLLASRAGQDVTYREIYDVVKGAGFVAGAEGEGYRTNVRAMVKRIRQKFRALDDAFAELENYPGFGYRWRDGSA</sequence>
<name>A0A8S8XFJ5_9PROT</name>
<organism evidence="10 11">
    <name type="scientific">Roseiterribacter gracilis</name>
    <dbReference type="NCBI Taxonomy" id="2812848"/>
    <lineage>
        <taxon>Bacteria</taxon>
        <taxon>Pseudomonadati</taxon>
        <taxon>Pseudomonadota</taxon>
        <taxon>Alphaproteobacteria</taxon>
        <taxon>Rhodospirillales</taxon>
        <taxon>Roseiterribacteraceae</taxon>
        <taxon>Roseiterribacter</taxon>
    </lineage>
</organism>
<dbReference type="RefSeq" id="WP_420243024.1">
    <property type="nucleotide sequence ID" value="NZ_BOPV01000001.1"/>
</dbReference>
<keyword evidence="4 7" id="KW-0238">DNA-binding</keyword>
<feature type="domain" description="OmpR/PhoB-type" evidence="9">
    <location>
        <begin position="137"/>
        <end position="243"/>
    </location>
</feature>
<dbReference type="InterPro" id="IPR039420">
    <property type="entry name" value="WalR-like"/>
</dbReference>
<evidence type="ECO:0000259" key="8">
    <source>
        <dbReference type="PROSITE" id="PS50110"/>
    </source>
</evidence>
<proteinExistence type="predicted"/>
<evidence type="ECO:0000313" key="11">
    <source>
        <dbReference type="Proteomes" id="UP000681075"/>
    </source>
</evidence>
<protein>
    <submittedName>
        <fullName evidence="10">DNA-binding response regulator</fullName>
    </submittedName>
</protein>
<dbReference type="Proteomes" id="UP000681075">
    <property type="component" value="Unassembled WGS sequence"/>
</dbReference>
<dbReference type="GO" id="GO:0006355">
    <property type="term" value="P:regulation of DNA-templated transcription"/>
    <property type="evidence" value="ECO:0007669"/>
    <property type="project" value="InterPro"/>
</dbReference>
<dbReference type="EMBL" id="BOPV01000001">
    <property type="protein sequence ID" value="GIL39905.1"/>
    <property type="molecule type" value="Genomic_DNA"/>
</dbReference>
<dbReference type="CDD" id="cd00383">
    <property type="entry name" value="trans_reg_C"/>
    <property type="match status" value="1"/>
</dbReference>
<dbReference type="PROSITE" id="PS51755">
    <property type="entry name" value="OMPR_PHOB"/>
    <property type="match status" value="1"/>
</dbReference>
<dbReference type="GO" id="GO:0005829">
    <property type="term" value="C:cytosol"/>
    <property type="evidence" value="ECO:0007669"/>
    <property type="project" value="TreeGrafter"/>
</dbReference>
<evidence type="ECO:0000256" key="4">
    <source>
        <dbReference type="ARBA" id="ARBA00023125"/>
    </source>
</evidence>
<feature type="domain" description="Response regulatory" evidence="8">
    <location>
        <begin position="7"/>
        <end position="122"/>
    </location>
</feature>
<reference evidence="10" key="1">
    <citation type="submission" date="2021-02" db="EMBL/GenBank/DDBJ databases">
        <title>Genome sequence of Rhodospirillales sp. strain TMPK1 isolated from soil.</title>
        <authorList>
            <person name="Nakai R."/>
            <person name="Kusada H."/>
            <person name="Tamaki H."/>
        </authorList>
    </citation>
    <scope>NUCLEOTIDE SEQUENCE</scope>
    <source>
        <strain evidence="10">TMPK1</strain>
    </source>
</reference>